<comment type="caution">
    <text evidence="2">The sequence shown here is derived from an EMBL/GenBank/DDBJ whole genome shotgun (WGS) entry which is preliminary data.</text>
</comment>
<feature type="transmembrane region" description="Helical" evidence="1">
    <location>
        <begin position="39"/>
        <end position="57"/>
    </location>
</feature>
<evidence type="ECO:0008006" key="4">
    <source>
        <dbReference type="Google" id="ProtNLM"/>
    </source>
</evidence>
<name>A0A6I5A263_9BACI</name>
<feature type="transmembrane region" description="Helical" evidence="1">
    <location>
        <begin position="69"/>
        <end position="88"/>
    </location>
</feature>
<dbReference type="AlphaFoldDB" id="A0A6I5A263"/>
<evidence type="ECO:0000256" key="1">
    <source>
        <dbReference type="SAM" id="Phobius"/>
    </source>
</evidence>
<evidence type="ECO:0000313" key="2">
    <source>
        <dbReference type="EMBL" id="MYL34870.1"/>
    </source>
</evidence>
<evidence type="ECO:0000313" key="3">
    <source>
        <dbReference type="Proteomes" id="UP000468638"/>
    </source>
</evidence>
<dbReference type="Proteomes" id="UP000468638">
    <property type="component" value="Unassembled WGS sequence"/>
</dbReference>
<protein>
    <recommendedName>
        <fullName evidence="4">DUF5668 domain-containing protein</fullName>
    </recommendedName>
</protein>
<accession>A0A6I5A263</accession>
<sequence>MRRWRVGTISMGATLILLGVLLMSSQLFGWEASSLAFTWWPALLIVLGVEVLVYIFTSTQEKPVVHYDFLSILFIGFLGTIGIGLFLMSSVGVVEEVKGAIHSETTEGALPKLEQQVTSNVNKIVVQAGHNDVELTTNATDSFHLFGTFESSFLKKGELKAEDIVQVTSTGNTMYIQLLQGPKRNGIQYERTRFHRTLSLPANIPVEVQQPPNDLSVSIDTLEADWVIERTSQAVVDIGESVSASIQVESLHEQVGWDVEWDKEKQIEADQSEQKLYYKEKQYGEGEHTLQFNELDHFTIEQVGTRN</sequence>
<gene>
    <name evidence="2" type="ORF">GLW05_14845</name>
</gene>
<organism evidence="2 3">
    <name type="scientific">Pontibacillus yanchengensis</name>
    <dbReference type="NCBI Taxonomy" id="462910"/>
    <lineage>
        <taxon>Bacteria</taxon>
        <taxon>Bacillati</taxon>
        <taxon>Bacillota</taxon>
        <taxon>Bacilli</taxon>
        <taxon>Bacillales</taxon>
        <taxon>Bacillaceae</taxon>
        <taxon>Pontibacillus</taxon>
    </lineage>
</organism>
<proteinExistence type="predicted"/>
<dbReference type="RefSeq" id="WP_160909945.1">
    <property type="nucleotide sequence ID" value="NZ_WMEQ01000012.1"/>
</dbReference>
<keyword evidence="1" id="KW-0812">Transmembrane</keyword>
<dbReference type="OrthoDB" id="1707123at2"/>
<keyword evidence="1" id="KW-0472">Membrane</keyword>
<reference evidence="2 3" key="1">
    <citation type="submission" date="2019-11" db="EMBL/GenBank/DDBJ databases">
        <title>Genome sequences of 17 halophilic strains isolated from different environments.</title>
        <authorList>
            <person name="Furrow R.E."/>
        </authorList>
    </citation>
    <scope>NUCLEOTIDE SEQUENCE [LARGE SCALE GENOMIC DNA]</scope>
    <source>
        <strain evidence="2 3">22514_16_FS</strain>
    </source>
</reference>
<dbReference type="EMBL" id="WMEQ01000012">
    <property type="protein sequence ID" value="MYL34870.1"/>
    <property type="molecule type" value="Genomic_DNA"/>
</dbReference>
<keyword evidence="1" id="KW-1133">Transmembrane helix</keyword>